<comment type="caution">
    <text evidence="3">The sequence shown here is derived from an EMBL/GenBank/DDBJ whole genome shotgun (WGS) entry which is preliminary data.</text>
</comment>
<evidence type="ECO:0000313" key="3">
    <source>
        <dbReference type="EMBL" id="KAF0511694.1"/>
    </source>
</evidence>
<keyword evidence="2" id="KW-0732">Signal</keyword>
<sequence>MKRLFYISLLIAFVLLIVIGNGGFVKGQDEEDKESPSSSSGEPASAEEASATSTGYPSISESPSPSPKTKEFSSASNVYVDGSLWAIIGIATFVVNWI</sequence>
<feature type="chain" id="PRO_5034670727" description="Transmembrane protein" evidence="2">
    <location>
        <begin position="28"/>
        <end position="98"/>
    </location>
</feature>
<dbReference type="EMBL" id="WTPW01000436">
    <property type="protein sequence ID" value="KAF0511694.1"/>
    <property type="molecule type" value="Genomic_DNA"/>
</dbReference>
<evidence type="ECO:0000256" key="2">
    <source>
        <dbReference type="SAM" id="SignalP"/>
    </source>
</evidence>
<name>A0A8H4ALT0_GIGMA</name>
<evidence type="ECO:0008006" key="5">
    <source>
        <dbReference type="Google" id="ProtNLM"/>
    </source>
</evidence>
<feature type="region of interest" description="Disordered" evidence="1">
    <location>
        <begin position="27"/>
        <end position="73"/>
    </location>
</feature>
<organism evidence="3 4">
    <name type="scientific">Gigaspora margarita</name>
    <dbReference type="NCBI Taxonomy" id="4874"/>
    <lineage>
        <taxon>Eukaryota</taxon>
        <taxon>Fungi</taxon>
        <taxon>Fungi incertae sedis</taxon>
        <taxon>Mucoromycota</taxon>
        <taxon>Glomeromycotina</taxon>
        <taxon>Glomeromycetes</taxon>
        <taxon>Diversisporales</taxon>
        <taxon>Gigasporaceae</taxon>
        <taxon>Gigaspora</taxon>
    </lineage>
</organism>
<dbReference type="Proteomes" id="UP000439903">
    <property type="component" value="Unassembled WGS sequence"/>
</dbReference>
<evidence type="ECO:0000313" key="4">
    <source>
        <dbReference type="Proteomes" id="UP000439903"/>
    </source>
</evidence>
<protein>
    <recommendedName>
        <fullName evidence="5">Transmembrane protein</fullName>
    </recommendedName>
</protein>
<feature type="signal peptide" evidence="2">
    <location>
        <begin position="1"/>
        <end position="27"/>
    </location>
</feature>
<gene>
    <name evidence="3" type="ORF">F8M41_018216</name>
</gene>
<accession>A0A8H4ALT0</accession>
<dbReference type="AlphaFoldDB" id="A0A8H4ALT0"/>
<reference evidence="3 4" key="1">
    <citation type="journal article" date="2019" name="Environ. Microbiol.">
        <title>At the nexus of three kingdoms: the genome of the mycorrhizal fungus Gigaspora margarita provides insights into plant, endobacterial and fungal interactions.</title>
        <authorList>
            <person name="Venice F."/>
            <person name="Ghignone S."/>
            <person name="Salvioli di Fossalunga A."/>
            <person name="Amselem J."/>
            <person name="Novero M."/>
            <person name="Xianan X."/>
            <person name="Sedzielewska Toro K."/>
            <person name="Morin E."/>
            <person name="Lipzen A."/>
            <person name="Grigoriev I.V."/>
            <person name="Henrissat B."/>
            <person name="Martin F.M."/>
            <person name="Bonfante P."/>
        </authorList>
    </citation>
    <scope>NUCLEOTIDE SEQUENCE [LARGE SCALE GENOMIC DNA]</scope>
    <source>
        <strain evidence="3 4">BEG34</strain>
    </source>
</reference>
<feature type="compositionally biased region" description="Low complexity" evidence="1">
    <location>
        <begin position="36"/>
        <end position="63"/>
    </location>
</feature>
<keyword evidence="4" id="KW-1185">Reference proteome</keyword>
<proteinExistence type="predicted"/>
<evidence type="ECO:0000256" key="1">
    <source>
        <dbReference type="SAM" id="MobiDB-lite"/>
    </source>
</evidence>